<evidence type="ECO:0000256" key="1">
    <source>
        <dbReference type="SAM" id="Phobius"/>
    </source>
</evidence>
<comment type="caution">
    <text evidence="2">The sequence shown here is derived from an EMBL/GenBank/DDBJ whole genome shotgun (WGS) entry which is preliminary data.</text>
</comment>
<sequence>MMIASLYFGWFFMPILCIMFCLNLVSILKKVKNDEKTAKNTVWLTISFTLIMWSIAIIASADIY</sequence>
<keyword evidence="1" id="KW-0472">Membrane</keyword>
<accession>A0A7V7UWC7</accession>
<dbReference type="Proteomes" id="UP000441354">
    <property type="component" value="Unassembled WGS sequence"/>
</dbReference>
<dbReference type="AlphaFoldDB" id="A0A7V7UWC7"/>
<evidence type="ECO:0000313" key="3">
    <source>
        <dbReference type="Proteomes" id="UP000441354"/>
    </source>
</evidence>
<keyword evidence="1" id="KW-0812">Transmembrane</keyword>
<feature type="transmembrane region" description="Helical" evidence="1">
    <location>
        <begin position="6"/>
        <end position="28"/>
    </location>
</feature>
<evidence type="ECO:0000313" key="2">
    <source>
        <dbReference type="EMBL" id="KAB2334015.1"/>
    </source>
</evidence>
<dbReference type="OrthoDB" id="2905441at2"/>
<feature type="transmembrane region" description="Helical" evidence="1">
    <location>
        <begin position="40"/>
        <end position="61"/>
    </location>
</feature>
<dbReference type="EMBL" id="WBOT01000002">
    <property type="protein sequence ID" value="KAB2334015.1"/>
    <property type="molecule type" value="Genomic_DNA"/>
</dbReference>
<reference evidence="2 3" key="1">
    <citation type="journal article" date="2014" name="Arch. Microbiol.">
        <title>Bacillus mesophilum sp. nov., strain IITR-54T, a novel 4-chlorobiphenyl dechlorinating bacterium.</title>
        <authorList>
            <person name="Manickam N."/>
            <person name="Singh N.K."/>
            <person name="Bajaj A."/>
            <person name="Kumar R.M."/>
            <person name="Kaur G."/>
            <person name="Kaur N."/>
            <person name="Bala M."/>
            <person name="Kumar A."/>
            <person name="Mayilraj S."/>
        </authorList>
    </citation>
    <scope>NUCLEOTIDE SEQUENCE [LARGE SCALE GENOMIC DNA]</scope>
    <source>
        <strain evidence="2 3">IITR-54</strain>
    </source>
</reference>
<keyword evidence="1" id="KW-1133">Transmembrane helix</keyword>
<keyword evidence="3" id="KW-1185">Reference proteome</keyword>
<protein>
    <recommendedName>
        <fullName evidence="4">PCZ2.2</fullName>
    </recommendedName>
</protein>
<dbReference type="RefSeq" id="WP_151573373.1">
    <property type="nucleotide sequence ID" value="NZ_WBOT01000002.1"/>
</dbReference>
<proteinExistence type="predicted"/>
<gene>
    <name evidence="2" type="ORF">F7732_08010</name>
</gene>
<organism evidence="2 3">
    <name type="scientific">Bacillus mesophilum</name>
    <dbReference type="NCBI Taxonomy" id="1071718"/>
    <lineage>
        <taxon>Bacteria</taxon>
        <taxon>Bacillati</taxon>
        <taxon>Bacillota</taxon>
        <taxon>Bacilli</taxon>
        <taxon>Bacillales</taxon>
        <taxon>Bacillaceae</taxon>
        <taxon>Bacillus</taxon>
    </lineage>
</organism>
<evidence type="ECO:0008006" key="4">
    <source>
        <dbReference type="Google" id="ProtNLM"/>
    </source>
</evidence>
<name>A0A7V7UWC7_9BACI</name>